<dbReference type="PROSITE" id="PS51257">
    <property type="entry name" value="PROKAR_LIPOPROTEIN"/>
    <property type="match status" value="1"/>
</dbReference>
<sequence length="135" mass="14898">MKGLKVMGNPQNRKGSLLSLFILILCVLALVGCEPRGPKPDITAEFSSEPAPPKVGEQTILTAKLGGLENYDEVYVDIELKLEGQRTRELVKAKQGEKAVYAAKQKFSKPGTYDVTVHVYTPQLHETVMKKITVE</sequence>
<dbReference type="AlphaFoldDB" id="A0A075QZI6"/>
<evidence type="ECO:0000313" key="1">
    <source>
        <dbReference type="EMBL" id="AIG24999.1"/>
    </source>
</evidence>
<evidence type="ECO:0008006" key="3">
    <source>
        <dbReference type="Google" id="ProtNLM"/>
    </source>
</evidence>
<gene>
    <name evidence="1" type="ORF">BRLA_c006410</name>
</gene>
<dbReference type="eggNOG" id="ENOG502ZPC7">
    <property type="taxonomic scope" value="Bacteria"/>
</dbReference>
<dbReference type="STRING" id="1042163.BRLA_c006410"/>
<reference evidence="1 2" key="1">
    <citation type="journal article" date="2011" name="J. Bacteriol.">
        <title>Genome sequence of Brevibacillus laterosporus LMG 15441, a pathogen of invertebrates.</title>
        <authorList>
            <person name="Djukic M."/>
            <person name="Poehlein A."/>
            <person name="Thurmer A."/>
            <person name="Daniel R."/>
        </authorList>
    </citation>
    <scope>NUCLEOTIDE SEQUENCE [LARGE SCALE GENOMIC DNA]</scope>
    <source>
        <strain evidence="1 2">LMG 15441</strain>
    </source>
</reference>
<dbReference type="HOGENOM" id="CLU_1881761_0_0_9"/>
<evidence type="ECO:0000313" key="2">
    <source>
        <dbReference type="Proteomes" id="UP000005850"/>
    </source>
</evidence>
<dbReference type="Proteomes" id="UP000005850">
    <property type="component" value="Chromosome"/>
</dbReference>
<name>A0A075QZI6_BRELA</name>
<dbReference type="EMBL" id="CP007806">
    <property type="protein sequence ID" value="AIG24999.1"/>
    <property type="molecule type" value="Genomic_DNA"/>
</dbReference>
<keyword evidence="2" id="KW-1185">Reference proteome</keyword>
<dbReference type="KEGG" id="blr:BRLA_c006410"/>
<accession>A0A075QZI6</accession>
<dbReference type="RefSeq" id="WP_233882622.1">
    <property type="nucleotide sequence ID" value="NZ_CP007806.1"/>
</dbReference>
<organism evidence="1 2">
    <name type="scientific">Brevibacillus laterosporus LMG 15441</name>
    <dbReference type="NCBI Taxonomy" id="1042163"/>
    <lineage>
        <taxon>Bacteria</taxon>
        <taxon>Bacillati</taxon>
        <taxon>Bacillota</taxon>
        <taxon>Bacilli</taxon>
        <taxon>Bacillales</taxon>
        <taxon>Paenibacillaceae</taxon>
        <taxon>Brevibacillus</taxon>
    </lineage>
</organism>
<proteinExistence type="predicted"/>
<protein>
    <recommendedName>
        <fullName evidence="3">YtkA-like domain-containing protein</fullName>
    </recommendedName>
</protein>